<feature type="compositionally biased region" description="Acidic residues" evidence="1">
    <location>
        <begin position="39"/>
        <end position="48"/>
    </location>
</feature>
<evidence type="ECO:0000256" key="1">
    <source>
        <dbReference type="SAM" id="MobiDB-lite"/>
    </source>
</evidence>
<dbReference type="PANTHER" id="PTHR28155:SF1">
    <property type="entry name" value="DNA-DIRECTED RNA POLYMERASE I SUBUNIT RPA34.5-DOMAIN-CONTAINING PROTEIN"/>
    <property type="match status" value="1"/>
</dbReference>
<feature type="region of interest" description="Disordered" evidence="1">
    <location>
        <begin position="1"/>
        <end position="53"/>
    </location>
</feature>
<keyword evidence="3" id="KW-1185">Reference proteome</keyword>
<dbReference type="EMBL" id="DAKRPA010000117">
    <property type="protein sequence ID" value="DAZ98055.1"/>
    <property type="molecule type" value="Genomic_DNA"/>
</dbReference>
<feature type="region of interest" description="Disordered" evidence="1">
    <location>
        <begin position="157"/>
        <end position="197"/>
    </location>
</feature>
<evidence type="ECO:0000313" key="3">
    <source>
        <dbReference type="Proteomes" id="UP001146120"/>
    </source>
</evidence>
<accession>A0AAV2YVB4</accession>
<evidence type="ECO:0000313" key="2">
    <source>
        <dbReference type="EMBL" id="DAZ98055.1"/>
    </source>
</evidence>
<feature type="compositionally biased region" description="Basic residues" evidence="1">
    <location>
        <begin position="188"/>
        <end position="197"/>
    </location>
</feature>
<dbReference type="InterPro" id="IPR053263">
    <property type="entry name" value="Euk_RPA34_RNAP_subunit"/>
</dbReference>
<reference evidence="2" key="2">
    <citation type="journal article" date="2023" name="Microbiol Resour">
        <title>Decontamination and Annotation of the Draft Genome Sequence of the Oomycete Lagenidium giganteum ARSEF 373.</title>
        <authorList>
            <person name="Morgan W.R."/>
            <person name="Tartar A."/>
        </authorList>
    </citation>
    <scope>NUCLEOTIDE SEQUENCE</scope>
    <source>
        <strain evidence="2">ARSEF 373</strain>
    </source>
</reference>
<comment type="caution">
    <text evidence="2">The sequence shown here is derived from an EMBL/GenBank/DDBJ whole genome shotgun (WGS) entry which is preliminary data.</text>
</comment>
<reference evidence="2" key="1">
    <citation type="submission" date="2022-11" db="EMBL/GenBank/DDBJ databases">
        <authorList>
            <person name="Morgan W.R."/>
            <person name="Tartar A."/>
        </authorList>
    </citation>
    <scope>NUCLEOTIDE SEQUENCE</scope>
    <source>
        <strain evidence="2">ARSEF 373</strain>
    </source>
</reference>
<dbReference type="PANTHER" id="PTHR28155">
    <property type="entry name" value="ACR243WP"/>
    <property type="match status" value="1"/>
</dbReference>
<name>A0AAV2YVB4_9STRA</name>
<dbReference type="AlphaFoldDB" id="A0AAV2YVB4"/>
<proteinExistence type="predicted"/>
<sequence>MGSKRLNLSNKKDEELSSSSDEEVVASQQSDDAASQSSGEEESDEEFEIPAGFEGVKGSSAILKESILSEDKELWFFKLPKNMDASALADVSFNLSKKATAVGTAVAHVKKDNKRFALQTEDAFVTSQLVNAFPQASDRKKFVLGKPFARCFSLVEDRSEEAASPTAVEEATTSKKSKAAPASPASTKKAKKQKVKK</sequence>
<dbReference type="Proteomes" id="UP001146120">
    <property type="component" value="Unassembled WGS sequence"/>
</dbReference>
<feature type="compositionally biased region" description="Low complexity" evidence="1">
    <location>
        <begin position="25"/>
        <end position="38"/>
    </location>
</feature>
<dbReference type="Gene3D" id="6.20.250.70">
    <property type="match status" value="1"/>
</dbReference>
<protein>
    <submittedName>
        <fullName evidence="2">Uncharacterized protein</fullName>
    </submittedName>
</protein>
<organism evidence="2 3">
    <name type="scientific">Lagenidium giganteum</name>
    <dbReference type="NCBI Taxonomy" id="4803"/>
    <lineage>
        <taxon>Eukaryota</taxon>
        <taxon>Sar</taxon>
        <taxon>Stramenopiles</taxon>
        <taxon>Oomycota</taxon>
        <taxon>Peronosporomycetes</taxon>
        <taxon>Pythiales</taxon>
        <taxon>Pythiaceae</taxon>
    </lineage>
</organism>
<gene>
    <name evidence="2" type="ORF">N0F65_001930</name>
</gene>